<reference evidence="1 2" key="1">
    <citation type="submission" date="2014-04" db="EMBL/GenBank/DDBJ databases">
        <title>Genome evolution of avian class.</title>
        <authorList>
            <person name="Zhang G."/>
            <person name="Li C."/>
        </authorList>
    </citation>
    <scope>NUCLEOTIDE SEQUENCE [LARGE SCALE GENOMIC DNA]</scope>
    <source>
        <strain evidence="1">BGI_AS28</strain>
    </source>
</reference>
<name>A0A093NJY3_PYGAD</name>
<proteinExistence type="predicted"/>
<feature type="non-terminal residue" evidence="1">
    <location>
        <position position="246"/>
    </location>
</feature>
<evidence type="ECO:0000313" key="2">
    <source>
        <dbReference type="Proteomes" id="UP000054081"/>
    </source>
</evidence>
<dbReference type="Proteomes" id="UP000054081">
    <property type="component" value="Unassembled WGS sequence"/>
</dbReference>
<dbReference type="EMBL" id="KL224873">
    <property type="protein sequence ID" value="KFW65113.1"/>
    <property type="molecule type" value="Genomic_DNA"/>
</dbReference>
<sequence length="246" mass="28359">RDLDKLEKWARVNLMRLNKAKCKVLHLGRGNPWYQYRLGDEGMESSPAEKDWGVLVDEKLAMSQQCALAAQKANRILGCITRSMASRSREVILPLCSALVRPHLEYCVQLWSPQPKKDTDLLERVQKRATKMIRGMEHLSCEERLRELGLFSLEKRRLWGDLIAAYQYLKGAYKKDGSKFFSRACCDRTRGNGFKLKEGRFRLDIGKKFFTVRVVKHWKRLSRGVVDAPSLATFKIRLDGALSNLV</sequence>
<accession>A0A093NJY3</accession>
<dbReference type="PANTHER" id="PTHR33332">
    <property type="entry name" value="REVERSE TRANSCRIPTASE DOMAIN-CONTAINING PROTEIN"/>
    <property type="match status" value="1"/>
</dbReference>
<keyword evidence="2" id="KW-1185">Reference proteome</keyword>
<dbReference type="AlphaFoldDB" id="A0A093NJY3"/>
<evidence type="ECO:0008006" key="3">
    <source>
        <dbReference type="Google" id="ProtNLM"/>
    </source>
</evidence>
<dbReference type="PRINTS" id="PR01345">
    <property type="entry name" value="CERVTRCPTASE"/>
</dbReference>
<feature type="non-terminal residue" evidence="1">
    <location>
        <position position="1"/>
    </location>
</feature>
<gene>
    <name evidence="1" type="ORF">AS28_11746</name>
</gene>
<protein>
    <recommendedName>
        <fullName evidence="3">Reverse transcriptase domain-containing protein</fullName>
    </recommendedName>
</protein>
<organism evidence="1 2">
    <name type="scientific">Pygoscelis adeliae</name>
    <name type="common">Adelie penguin</name>
    <dbReference type="NCBI Taxonomy" id="9238"/>
    <lineage>
        <taxon>Eukaryota</taxon>
        <taxon>Metazoa</taxon>
        <taxon>Chordata</taxon>
        <taxon>Craniata</taxon>
        <taxon>Vertebrata</taxon>
        <taxon>Euteleostomi</taxon>
        <taxon>Archelosauria</taxon>
        <taxon>Archosauria</taxon>
        <taxon>Dinosauria</taxon>
        <taxon>Saurischia</taxon>
        <taxon>Theropoda</taxon>
        <taxon>Coelurosauria</taxon>
        <taxon>Aves</taxon>
        <taxon>Neognathae</taxon>
        <taxon>Neoaves</taxon>
        <taxon>Aequornithes</taxon>
        <taxon>Sphenisciformes</taxon>
        <taxon>Spheniscidae</taxon>
        <taxon>Pygoscelis</taxon>
    </lineage>
</organism>
<evidence type="ECO:0000313" key="1">
    <source>
        <dbReference type="EMBL" id="KFW65113.1"/>
    </source>
</evidence>